<organism evidence="2 3">
    <name type="scientific">Vitrella brassicaformis (strain CCMP3155)</name>
    <dbReference type="NCBI Taxonomy" id="1169540"/>
    <lineage>
        <taxon>Eukaryota</taxon>
        <taxon>Sar</taxon>
        <taxon>Alveolata</taxon>
        <taxon>Colpodellida</taxon>
        <taxon>Vitrellaceae</taxon>
        <taxon>Vitrella</taxon>
    </lineage>
</organism>
<feature type="region of interest" description="Disordered" evidence="1">
    <location>
        <begin position="1"/>
        <end position="24"/>
    </location>
</feature>
<evidence type="ECO:0000313" key="2">
    <source>
        <dbReference type="EMBL" id="CEM09915.1"/>
    </source>
</evidence>
<feature type="region of interest" description="Disordered" evidence="1">
    <location>
        <begin position="36"/>
        <end position="87"/>
    </location>
</feature>
<evidence type="ECO:0000313" key="3">
    <source>
        <dbReference type="Proteomes" id="UP000041254"/>
    </source>
</evidence>
<gene>
    <name evidence="2" type="ORF">Vbra_8920</name>
</gene>
<dbReference type="Proteomes" id="UP000041254">
    <property type="component" value="Unassembled WGS sequence"/>
</dbReference>
<feature type="compositionally biased region" description="Basic residues" evidence="1">
    <location>
        <begin position="1"/>
        <end position="12"/>
    </location>
</feature>
<protein>
    <submittedName>
        <fullName evidence="2">Uncharacterized protein</fullName>
    </submittedName>
</protein>
<proteinExistence type="predicted"/>
<dbReference type="InParanoid" id="A0A0G4FBA5"/>
<dbReference type="VEuPathDB" id="CryptoDB:Vbra_8920"/>
<evidence type="ECO:0000256" key="1">
    <source>
        <dbReference type="SAM" id="MobiDB-lite"/>
    </source>
</evidence>
<accession>A0A0G4FBA5</accession>
<name>A0A0G4FBA5_VITBC</name>
<reference evidence="2 3" key="1">
    <citation type="submission" date="2014-11" db="EMBL/GenBank/DDBJ databases">
        <authorList>
            <person name="Zhu J."/>
            <person name="Qi W."/>
            <person name="Song R."/>
        </authorList>
    </citation>
    <scope>NUCLEOTIDE SEQUENCE [LARGE SCALE GENOMIC DNA]</scope>
</reference>
<keyword evidence="3" id="KW-1185">Reference proteome</keyword>
<sequence length="277" mass="28042">MPTHPRPPHRPPFRPPTPFASHRPAVVPFANAPIALRPRSSLGPGVGRPALTPAQPSPPPPASAGASASPAVVELPPRDGPSPVGGIRDEECVGPASAELQSLHTMLRSLATASGPVQATGSNAALDQMGLTIAGMAERCTLTGHQNLTGAATAAIAAPSNVPVAAPVSASAPGFSFSPMPYQAPHLRPPAFTYHHTAAMPHPPSAPPPAVVLPAPSPAAAHVRVMPNQVPLQYPTHHGIPGPGGHPMPPPGNTAGRTTRGACPWATHGRIGQGDVQ</sequence>
<dbReference type="EMBL" id="CDMY01000397">
    <property type="protein sequence ID" value="CEM09915.1"/>
    <property type="molecule type" value="Genomic_DNA"/>
</dbReference>
<feature type="region of interest" description="Disordered" evidence="1">
    <location>
        <begin position="238"/>
        <end position="277"/>
    </location>
</feature>
<dbReference type="AlphaFoldDB" id="A0A0G4FBA5"/>